<dbReference type="SUPFAM" id="SSF47616">
    <property type="entry name" value="GST C-terminal domain-like"/>
    <property type="match status" value="1"/>
</dbReference>
<evidence type="ECO:0000313" key="1">
    <source>
        <dbReference type="Ensembl" id="ENSMALP00000024766.1"/>
    </source>
</evidence>
<sequence length="188" mass="21609">MSVEKMLQGYTRKLFPFEKGEHKSQQVLGISSRGQVDQMFKKDFYKSKKEHFKSQGNKLVPENPAELGLMHQCMMEGLTDKLSNIHSYTHNSRTQKNTMDTFTDMTAVKRNREILATELTLWEGYLQKAVTAGSYLAGTFSLTDVLSVGHYHKLAKYYSLLKDRASIKASWPPHWLARPQGYDILKDL</sequence>
<name>A0A3Q3R1S0_MONAL</name>
<dbReference type="InterPro" id="IPR036282">
    <property type="entry name" value="Glutathione-S-Trfase_C_sf"/>
</dbReference>
<reference evidence="1" key="1">
    <citation type="submission" date="2025-08" db="UniProtKB">
        <authorList>
            <consortium name="Ensembl"/>
        </authorList>
    </citation>
    <scope>IDENTIFICATION</scope>
</reference>
<proteinExistence type="predicted"/>
<accession>A0A3Q3R1S0</accession>
<organism evidence="1 2">
    <name type="scientific">Monopterus albus</name>
    <name type="common">Swamp eel</name>
    <dbReference type="NCBI Taxonomy" id="43700"/>
    <lineage>
        <taxon>Eukaryota</taxon>
        <taxon>Metazoa</taxon>
        <taxon>Chordata</taxon>
        <taxon>Craniata</taxon>
        <taxon>Vertebrata</taxon>
        <taxon>Euteleostomi</taxon>
        <taxon>Actinopterygii</taxon>
        <taxon>Neopterygii</taxon>
        <taxon>Teleostei</taxon>
        <taxon>Neoteleostei</taxon>
        <taxon>Acanthomorphata</taxon>
        <taxon>Anabantaria</taxon>
        <taxon>Synbranchiformes</taxon>
        <taxon>Synbranchidae</taxon>
        <taxon>Monopterus</taxon>
    </lineage>
</organism>
<protein>
    <submittedName>
        <fullName evidence="1">Uncharacterized protein</fullName>
    </submittedName>
</protein>
<reference evidence="1" key="2">
    <citation type="submission" date="2025-09" db="UniProtKB">
        <authorList>
            <consortium name="Ensembl"/>
        </authorList>
    </citation>
    <scope>IDENTIFICATION</scope>
</reference>
<dbReference type="Gene3D" id="1.20.1050.10">
    <property type="match status" value="1"/>
</dbReference>
<dbReference type="AlphaFoldDB" id="A0A3Q3R1S0"/>
<evidence type="ECO:0000313" key="2">
    <source>
        <dbReference type="Proteomes" id="UP000261600"/>
    </source>
</evidence>
<dbReference type="Ensembl" id="ENSMALT00000025232.1">
    <property type="protein sequence ID" value="ENSMALP00000024766.1"/>
    <property type="gene ID" value="ENSMALG00000017116.1"/>
</dbReference>
<dbReference type="Proteomes" id="UP000261600">
    <property type="component" value="Unplaced"/>
</dbReference>
<keyword evidence="2" id="KW-1185">Reference proteome</keyword>